<gene>
    <name evidence="2" type="ORF">EHUX00137_LOCUS8594</name>
</gene>
<feature type="region of interest" description="Disordered" evidence="1">
    <location>
        <begin position="275"/>
        <end position="301"/>
    </location>
</feature>
<dbReference type="AlphaFoldDB" id="A0A7S3RV36"/>
<sequence>MPPSSSALLRHQPIGPSTLTRSVALAGTAALPCADSRWSARAGRLPDFSNAVEGFATTIGEQITAGVGDIVQFFGVNASLNIRVESTRDSNLDTAALARSPPCTLAALRSVFDVWGQTLGDFIDETVSDVFSLVPTNNIAAAYAASYAANMPSYRRRPRAWGGARAKALLALRGSTVQAGAGMGFGLQLYCNCRVLLSTGLGGGGGFTVHINARDLRAPRGRLPGDYEFSGGLGGGGGTQLLVRGSVAARNGSAAARNGSVPAFDMSIGGGGGGDLDGLDQGASADPDERVPPGLRTTGQLRDMVRRKLATCSFVTATGGGGGGAGFTVQGRMNASYGGGVDVSIRLGSRAATSRFERACSRSEGGDGGGSGGGGGGQPSADYSKMSPYLEACRNRCLTQAAADFWTGCNCPCTKGVFRRFNLSFADNIQC</sequence>
<accession>A0A7S3RV36</accession>
<feature type="region of interest" description="Disordered" evidence="1">
    <location>
        <begin position="359"/>
        <end position="380"/>
    </location>
</feature>
<name>A0A7S3RV36_EMIHU</name>
<proteinExistence type="predicted"/>
<organism evidence="2">
    <name type="scientific">Emiliania huxleyi</name>
    <name type="common">Coccolithophore</name>
    <name type="synonym">Pontosphaera huxleyi</name>
    <dbReference type="NCBI Taxonomy" id="2903"/>
    <lineage>
        <taxon>Eukaryota</taxon>
        <taxon>Haptista</taxon>
        <taxon>Haptophyta</taxon>
        <taxon>Prymnesiophyceae</taxon>
        <taxon>Isochrysidales</taxon>
        <taxon>Noelaerhabdaceae</taxon>
        <taxon>Emiliania</taxon>
    </lineage>
</organism>
<evidence type="ECO:0000256" key="1">
    <source>
        <dbReference type="SAM" id="MobiDB-lite"/>
    </source>
</evidence>
<dbReference type="EMBL" id="HBIR01011830">
    <property type="protein sequence ID" value="CAE0535851.1"/>
    <property type="molecule type" value="Transcribed_RNA"/>
</dbReference>
<feature type="compositionally biased region" description="Gly residues" evidence="1">
    <location>
        <begin position="366"/>
        <end position="378"/>
    </location>
</feature>
<reference evidence="2" key="1">
    <citation type="submission" date="2021-01" db="EMBL/GenBank/DDBJ databases">
        <authorList>
            <person name="Corre E."/>
            <person name="Pelletier E."/>
            <person name="Niang G."/>
            <person name="Scheremetjew M."/>
            <person name="Finn R."/>
            <person name="Kale V."/>
            <person name="Holt S."/>
            <person name="Cochrane G."/>
            <person name="Meng A."/>
            <person name="Brown T."/>
            <person name="Cohen L."/>
        </authorList>
    </citation>
    <scope>NUCLEOTIDE SEQUENCE</scope>
    <source>
        <strain evidence="2">379</strain>
    </source>
</reference>
<evidence type="ECO:0000313" key="2">
    <source>
        <dbReference type="EMBL" id="CAE0535851.1"/>
    </source>
</evidence>
<protein>
    <submittedName>
        <fullName evidence="2">Uncharacterized protein</fullName>
    </submittedName>
</protein>